<organism evidence="1 2">
    <name type="scientific">Pyrus ussuriensis x Pyrus communis</name>
    <dbReference type="NCBI Taxonomy" id="2448454"/>
    <lineage>
        <taxon>Eukaryota</taxon>
        <taxon>Viridiplantae</taxon>
        <taxon>Streptophyta</taxon>
        <taxon>Embryophyta</taxon>
        <taxon>Tracheophyta</taxon>
        <taxon>Spermatophyta</taxon>
        <taxon>Magnoliopsida</taxon>
        <taxon>eudicotyledons</taxon>
        <taxon>Gunneridae</taxon>
        <taxon>Pentapetalae</taxon>
        <taxon>rosids</taxon>
        <taxon>fabids</taxon>
        <taxon>Rosales</taxon>
        <taxon>Rosaceae</taxon>
        <taxon>Amygdaloideae</taxon>
        <taxon>Maleae</taxon>
        <taxon>Pyrus</taxon>
    </lineage>
</organism>
<protein>
    <submittedName>
        <fullName evidence="1">Uncharacterized protein</fullName>
    </submittedName>
</protein>
<name>A0A5N5FI41_9ROSA</name>
<evidence type="ECO:0000313" key="2">
    <source>
        <dbReference type="Proteomes" id="UP000327157"/>
    </source>
</evidence>
<proteinExistence type="predicted"/>
<comment type="caution">
    <text evidence="1">The sequence shown here is derived from an EMBL/GenBank/DDBJ whole genome shotgun (WGS) entry which is preliminary data.</text>
</comment>
<dbReference type="EMBL" id="SMOL01000695">
    <property type="protein sequence ID" value="KAB2602543.1"/>
    <property type="molecule type" value="Genomic_DNA"/>
</dbReference>
<accession>A0A5N5FI41</accession>
<sequence length="52" mass="6136">MGQAIIRKEATMMKTELSFCQETIEVKVEEKEQEILLVKNHVEDYLLEHENS</sequence>
<dbReference type="Proteomes" id="UP000327157">
    <property type="component" value="Chromosome 10"/>
</dbReference>
<reference evidence="2" key="2">
    <citation type="submission" date="2019-10" db="EMBL/GenBank/DDBJ databases">
        <title>A de novo genome assembly of a pear dwarfing rootstock.</title>
        <authorList>
            <person name="Wang F."/>
            <person name="Wang J."/>
            <person name="Li S."/>
            <person name="Zhang Y."/>
            <person name="Fang M."/>
            <person name="Ma L."/>
            <person name="Zhao Y."/>
            <person name="Jiang S."/>
        </authorList>
    </citation>
    <scope>NUCLEOTIDE SEQUENCE [LARGE SCALE GENOMIC DNA]</scope>
</reference>
<keyword evidence="2" id="KW-1185">Reference proteome</keyword>
<gene>
    <name evidence="1" type="ORF">D8674_003548</name>
</gene>
<reference evidence="1 2" key="1">
    <citation type="submission" date="2019-09" db="EMBL/GenBank/DDBJ databases">
        <authorList>
            <person name="Ou C."/>
        </authorList>
    </citation>
    <scope>NUCLEOTIDE SEQUENCE [LARGE SCALE GENOMIC DNA]</scope>
    <source>
        <strain evidence="1">S2</strain>
        <tissue evidence="1">Leaf</tissue>
    </source>
</reference>
<evidence type="ECO:0000313" key="1">
    <source>
        <dbReference type="EMBL" id="KAB2602543.1"/>
    </source>
</evidence>
<reference evidence="1 2" key="3">
    <citation type="submission" date="2019-11" db="EMBL/GenBank/DDBJ databases">
        <title>A de novo genome assembly of a pear dwarfing rootstock.</title>
        <authorList>
            <person name="Wang F."/>
            <person name="Wang J."/>
            <person name="Li S."/>
            <person name="Zhang Y."/>
            <person name="Fang M."/>
            <person name="Ma L."/>
            <person name="Zhao Y."/>
            <person name="Jiang S."/>
        </authorList>
    </citation>
    <scope>NUCLEOTIDE SEQUENCE [LARGE SCALE GENOMIC DNA]</scope>
    <source>
        <strain evidence="1">S2</strain>
        <tissue evidence="1">Leaf</tissue>
    </source>
</reference>
<dbReference type="AlphaFoldDB" id="A0A5N5FI41"/>